<dbReference type="PANTHER" id="PTHR30126:SF39">
    <property type="entry name" value="HTH-TYPE TRANSCRIPTIONAL REGULATOR CYSL"/>
    <property type="match status" value="1"/>
</dbReference>
<dbReference type="InterPro" id="IPR036388">
    <property type="entry name" value="WH-like_DNA-bd_sf"/>
</dbReference>
<dbReference type="Pfam" id="PF00126">
    <property type="entry name" value="HTH_1"/>
    <property type="match status" value="1"/>
</dbReference>
<sequence>MNTRDLEAFVAVVDHGSILAAAAQLHLTQPGVTRRVQSLENTLGVALLDRQSKPLRPTAAGRDAYQLGRRVLASLDDLRAGVASDGEVRGEFRFGITPFLADIALEEPLCSLRQTFPALHTRVSTRWSAELLGDLDAGRIDAALVYLPGNNEPPAGLEREPLCRIAVKVIVPKAMKLPRRVTLRDLSDQPWVLNQDGCGFRRVLRRALEQARLPFRVAVEAFDPILRHALIARGLGIGLTAGEFLKESPYRKALRVIEVPEFKAEVRAWLVHRSPDGRLAAPLTHLRGALRQALGAFPS</sequence>
<dbReference type="EMBL" id="JBBBNY010000003">
    <property type="protein sequence ID" value="MEI7036572.1"/>
    <property type="molecule type" value="Genomic_DNA"/>
</dbReference>
<name>A0ABU8JC15_9GAMM</name>
<evidence type="ECO:0000256" key="3">
    <source>
        <dbReference type="ARBA" id="ARBA00023125"/>
    </source>
</evidence>
<dbReference type="CDD" id="cd05466">
    <property type="entry name" value="PBP2_LTTR_substrate"/>
    <property type="match status" value="1"/>
</dbReference>
<evidence type="ECO:0000313" key="6">
    <source>
        <dbReference type="EMBL" id="MEI7036572.1"/>
    </source>
</evidence>
<dbReference type="Gene3D" id="1.10.10.10">
    <property type="entry name" value="Winged helix-like DNA-binding domain superfamily/Winged helix DNA-binding domain"/>
    <property type="match status" value="1"/>
</dbReference>
<feature type="domain" description="HTH lysR-type" evidence="5">
    <location>
        <begin position="1"/>
        <end position="58"/>
    </location>
</feature>
<dbReference type="Proteomes" id="UP001381174">
    <property type="component" value="Unassembled WGS sequence"/>
</dbReference>
<keyword evidence="2" id="KW-0805">Transcription regulation</keyword>
<dbReference type="SUPFAM" id="SSF53850">
    <property type="entry name" value="Periplasmic binding protein-like II"/>
    <property type="match status" value="1"/>
</dbReference>
<dbReference type="InterPro" id="IPR000847">
    <property type="entry name" value="LysR_HTH_N"/>
</dbReference>
<dbReference type="PROSITE" id="PS50931">
    <property type="entry name" value="HTH_LYSR"/>
    <property type="match status" value="1"/>
</dbReference>
<organism evidence="6 7">
    <name type="scientific">Fulvimonas yonginensis</name>
    <dbReference type="NCBI Taxonomy" id="1495200"/>
    <lineage>
        <taxon>Bacteria</taxon>
        <taxon>Pseudomonadati</taxon>
        <taxon>Pseudomonadota</taxon>
        <taxon>Gammaproteobacteria</taxon>
        <taxon>Lysobacterales</taxon>
        <taxon>Rhodanobacteraceae</taxon>
        <taxon>Fulvimonas</taxon>
    </lineage>
</organism>
<dbReference type="PANTHER" id="PTHR30126">
    <property type="entry name" value="HTH-TYPE TRANSCRIPTIONAL REGULATOR"/>
    <property type="match status" value="1"/>
</dbReference>
<dbReference type="SUPFAM" id="SSF46785">
    <property type="entry name" value="Winged helix' DNA-binding domain"/>
    <property type="match status" value="1"/>
</dbReference>
<comment type="similarity">
    <text evidence="1">Belongs to the LysR transcriptional regulatory family.</text>
</comment>
<evidence type="ECO:0000256" key="1">
    <source>
        <dbReference type="ARBA" id="ARBA00009437"/>
    </source>
</evidence>
<evidence type="ECO:0000256" key="4">
    <source>
        <dbReference type="ARBA" id="ARBA00023163"/>
    </source>
</evidence>
<dbReference type="InterPro" id="IPR036390">
    <property type="entry name" value="WH_DNA-bd_sf"/>
</dbReference>
<reference evidence="6 7" key="1">
    <citation type="journal article" date="2014" name="Int. J. Syst. Evol. Microbiol.">
        <title>Fulvimonas yonginensis sp. nov., isolated from greenhouse soil, and emended description of the genus Fulvimonas.</title>
        <authorList>
            <person name="Ahn J.H."/>
            <person name="Kim S.J."/>
            <person name="Weon H.Y."/>
            <person name="Hong S.B."/>
            <person name="Seok S.J."/>
            <person name="Kwon S.W."/>
        </authorList>
    </citation>
    <scope>NUCLEOTIDE SEQUENCE [LARGE SCALE GENOMIC DNA]</scope>
    <source>
        <strain evidence="6 7">KACC 16952</strain>
    </source>
</reference>
<evidence type="ECO:0000256" key="2">
    <source>
        <dbReference type="ARBA" id="ARBA00023015"/>
    </source>
</evidence>
<dbReference type="InterPro" id="IPR005119">
    <property type="entry name" value="LysR_subst-bd"/>
</dbReference>
<keyword evidence="7" id="KW-1185">Reference proteome</keyword>
<protein>
    <submittedName>
        <fullName evidence="6">LysR family transcriptional regulator</fullName>
    </submittedName>
</protein>
<evidence type="ECO:0000259" key="5">
    <source>
        <dbReference type="PROSITE" id="PS50931"/>
    </source>
</evidence>
<dbReference type="RefSeq" id="WP_336807184.1">
    <property type="nucleotide sequence ID" value="NZ_JBBBNY010000003.1"/>
</dbReference>
<dbReference type="Pfam" id="PF03466">
    <property type="entry name" value="LysR_substrate"/>
    <property type="match status" value="1"/>
</dbReference>
<dbReference type="Gene3D" id="3.40.190.10">
    <property type="entry name" value="Periplasmic binding protein-like II"/>
    <property type="match status" value="2"/>
</dbReference>
<evidence type="ECO:0000313" key="7">
    <source>
        <dbReference type="Proteomes" id="UP001381174"/>
    </source>
</evidence>
<gene>
    <name evidence="6" type="ORF">WAT24_07375</name>
</gene>
<proteinExistence type="inferred from homology"/>
<keyword evidence="4" id="KW-0804">Transcription</keyword>
<accession>A0ABU8JC15</accession>
<comment type="caution">
    <text evidence="6">The sequence shown here is derived from an EMBL/GenBank/DDBJ whole genome shotgun (WGS) entry which is preliminary data.</text>
</comment>
<dbReference type="PRINTS" id="PR00039">
    <property type="entry name" value="HTHLYSR"/>
</dbReference>
<keyword evidence="3" id="KW-0238">DNA-binding</keyword>